<gene>
    <name evidence="2" type="ORF">FRACYDRAFT_249277</name>
</gene>
<accession>A0A1E7ESW2</accession>
<feature type="compositionally biased region" description="Low complexity" evidence="1">
    <location>
        <begin position="53"/>
        <end position="76"/>
    </location>
</feature>
<feature type="compositionally biased region" description="Polar residues" evidence="1">
    <location>
        <begin position="1"/>
        <end position="11"/>
    </location>
</feature>
<dbReference type="EMBL" id="KV784378">
    <property type="protein sequence ID" value="OEU08935.1"/>
    <property type="molecule type" value="Genomic_DNA"/>
</dbReference>
<feature type="region of interest" description="Disordered" evidence="1">
    <location>
        <begin position="404"/>
        <end position="448"/>
    </location>
</feature>
<dbReference type="InParanoid" id="A0A1E7ESW2"/>
<organism evidence="2 3">
    <name type="scientific">Fragilariopsis cylindrus CCMP1102</name>
    <dbReference type="NCBI Taxonomy" id="635003"/>
    <lineage>
        <taxon>Eukaryota</taxon>
        <taxon>Sar</taxon>
        <taxon>Stramenopiles</taxon>
        <taxon>Ochrophyta</taxon>
        <taxon>Bacillariophyta</taxon>
        <taxon>Bacillariophyceae</taxon>
        <taxon>Bacillariophycidae</taxon>
        <taxon>Bacillariales</taxon>
        <taxon>Bacillariaceae</taxon>
        <taxon>Fragilariopsis</taxon>
    </lineage>
</organism>
<proteinExistence type="predicted"/>
<dbReference type="Proteomes" id="UP000095751">
    <property type="component" value="Unassembled WGS sequence"/>
</dbReference>
<reference evidence="2 3" key="1">
    <citation type="submission" date="2016-09" db="EMBL/GenBank/DDBJ databases">
        <title>Extensive genetic diversity and differential bi-allelic expression allows diatom success in the polar Southern Ocean.</title>
        <authorList>
            <consortium name="DOE Joint Genome Institute"/>
            <person name="Mock T."/>
            <person name="Otillar R.P."/>
            <person name="Strauss J."/>
            <person name="Dupont C."/>
            <person name="Frickenhaus S."/>
            <person name="Maumus F."/>
            <person name="Mcmullan M."/>
            <person name="Sanges R."/>
            <person name="Schmutz J."/>
            <person name="Toseland A."/>
            <person name="Valas R."/>
            <person name="Veluchamy A."/>
            <person name="Ward B.J."/>
            <person name="Allen A."/>
            <person name="Barry K."/>
            <person name="Falciatore A."/>
            <person name="Ferrante M."/>
            <person name="Fortunato A.E."/>
            <person name="Gloeckner G."/>
            <person name="Gruber A."/>
            <person name="Hipkin R."/>
            <person name="Janech M."/>
            <person name="Kroth P."/>
            <person name="Leese F."/>
            <person name="Lindquist E."/>
            <person name="Lyon B.R."/>
            <person name="Martin J."/>
            <person name="Mayer C."/>
            <person name="Parker M."/>
            <person name="Quesneville H."/>
            <person name="Raymond J."/>
            <person name="Uhlig C."/>
            <person name="Valentin K.U."/>
            <person name="Worden A.Z."/>
            <person name="Armbrust E.V."/>
            <person name="Bowler C."/>
            <person name="Green B."/>
            <person name="Moulton V."/>
            <person name="Van Oosterhout C."/>
            <person name="Grigoriev I."/>
        </authorList>
    </citation>
    <scope>NUCLEOTIDE SEQUENCE [LARGE SCALE GENOMIC DNA]</scope>
    <source>
        <strain evidence="2 3">CCMP1102</strain>
    </source>
</reference>
<feature type="compositionally biased region" description="Basic and acidic residues" evidence="1">
    <location>
        <begin position="415"/>
        <end position="434"/>
    </location>
</feature>
<feature type="compositionally biased region" description="Polar residues" evidence="1">
    <location>
        <begin position="291"/>
        <end position="312"/>
    </location>
</feature>
<protein>
    <submittedName>
        <fullName evidence="2">Uncharacterized protein</fullName>
    </submittedName>
</protein>
<dbReference type="OrthoDB" id="49437at2759"/>
<evidence type="ECO:0000256" key="1">
    <source>
        <dbReference type="SAM" id="MobiDB-lite"/>
    </source>
</evidence>
<keyword evidence="3" id="KW-1185">Reference proteome</keyword>
<evidence type="ECO:0000313" key="2">
    <source>
        <dbReference type="EMBL" id="OEU08935.1"/>
    </source>
</evidence>
<dbReference type="KEGG" id="fcy:FRACYDRAFT_249277"/>
<feature type="compositionally biased region" description="Polar residues" evidence="1">
    <location>
        <begin position="77"/>
        <end position="95"/>
    </location>
</feature>
<dbReference type="AlphaFoldDB" id="A0A1E7ESW2"/>
<name>A0A1E7ESW2_9STRA</name>
<evidence type="ECO:0000313" key="3">
    <source>
        <dbReference type="Proteomes" id="UP000095751"/>
    </source>
</evidence>
<feature type="region of interest" description="Disordered" evidence="1">
    <location>
        <begin position="258"/>
        <end position="338"/>
    </location>
</feature>
<sequence length="653" mass="72995">MVVTNNNTSFQLKGRRQHDHGDLTESRSNYRQSGSDDNFPIHYSSIHCKFPDQLQTPQQQQQQRSSMYSSRSTSPQEHQPQHSSTIGKTSATTMAVVTPSPPSKGYDTIAHIDDDNGAWRKHGKIFRANIVLADEGIQGNSFSLSDSCTIERYYRVADRVLEQFLSSNISERNELIESYLVGNRLFKFLSVVLPTHNQYFSPDPKLISLRNRSESQLMELLDYMHEIELMIDEMEYNRYILNDLTPSKLIVDERGKNSTSITNSISSDDGDTNGEFLGGSKDNKRSDISGGRSSTIATSVATSETLNQQNPGVSLHQDDGDVECSGQRVSSGSSSHQIFHGGNVKVAVQAIEASHQIQGNSTKTNCQSQRKMLNERVTAVVNASNKLDGCNNTIKSMQSISSSVAKSAASPILHRSTDESKMTRKLQTDGHENTNEIDNQGPKPQLDQSGIPIELIKQPCRQQQRHKHESVSKPFNSWDEDFSHFNAFSDINQDVDSTAFDSKISHIDLLLQDPFPFKRKSSEIIKPLPKIKEPPVSHSRSVWAQAQVNAARLISPLEGINITNPFETELSPALSDCSSDIFNSLEDSEPSLATTKIEARMERAALTPMRSRNTLRKSQVAFDLTDYEDLLLMEAPNRKLLHQFKGCVKFLLD</sequence>
<feature type="compositionally biased region" description="Low complexity" evidence="1">
    <location>
        <begin position="258"/>
        <end position="267"/>
    </location>
</feature>
<feature type="region of interest" description="Disordered" evidence="1">
    <location>
        <begin position="1"/>
        <end position="107"/>
    </location>
</feature>
<feature type="compositionally biased region" description="Polar residues" evidence="1">
    <location>
        <begin position="26"/>
        <end position="36"/>
    </location>
</feature>